<evidence type="ECO:0000256" key="1">
    <source>
        <dbReference type="ARBA" id="ARBA00000085"/>
    </source>
</evidence>
<evidence type="ECO:0000259" key="10">
    <source>
        <dbReference type="PROSITE" id="PS50109"/>
    </source>
</evidence>
<keyword evidence="7" id="KW-0902">Two-component regulatory system</keyword>
<evidence type="ECO:0000256" key="5">
    <source>
        <dbReference type="ARBA" id="ARBA00022777"/>
    </source>
</evidence>
<evidence type="ECO:0000256" key="2">
    <source>
        <dbReference type="ARBA" id="ARBA00012438"/>
    </source>
</evidence>
<keyword evidence="4" id="KW-0547">Nucleotide-binding</keyword>
<dbReference type="PROSITE" id="PS50109">
    <property type="entry name" value="HIS_KIN"/>
    <property type="match status" value="1"/>
</dbReference>
<comment type="catalytic activity">
    <reaction evidence="1">
        <text>ATP + protein L-histidine = ADP + protein N-phospho-L-histidine.</text>
        <dbReference type="EC" id="2.7.13.3"/>
    </reaction>
</comment>
<keyword evidence="5 11" id="KW-0418">Kinase</keyword>
<keyword evidence="8" id="KW-0175">Coiled coil</keyword>
<evidence type="ECO:0000256" key="6">
    <source>
        <dbReference type="ARBA" id="ARBA00022840"/>
    </source>
</evidence>
<dbReference type="GO" id="GO:0005524">
    <property type="term" value="F:ATP binding"/>
    <property type="evidence" value="ECO:0007669"/>
    <property type="project" value="UniProtKB-KW"/>
</dbReference>
<keyword evidence="3" id="KW-0808">Transferase</keyword>
<dbReference type="RefSeq" id="WP_110398965.1">
    <property type="nucleotide sequence ID" value="NZ_QJJS01000001.1"/>
</dbReference>
<feature type="coiled-coil region" evidence="8">
    <location>
        <begin position="132"/>
        <end position="195"/>
    </location>
</feature>
<gene>
    <name evidence="11" type="ORF">C7444_101219</name>
</gene>
<proteinExistence type="predicted"/>
<dbReference type="InterPro" id="IPR005467">
    <property type="entry name" value="His_kinase_dom"/>
</dbReference>
<keyword evidence="9" id="KW-0812">Transmembrane</keyword>
<accession>A0A318HDR3</accession>
<keyword evidence="6" id="KW-0067">ATP-binding</keyword>
<evidence type="ECO:0000256" key="8">
    <source>
        <dbReference type="SAM" id="Coils"/>
    </source>
</evidence>
<feature type="transmembrane region" description="Helical" evidence="9">
    <location>
        <begin position="88"/>
        <end position="110"/>
    </location>
</feature>
<dbReference type="InterPro" id="IPR004358">
    <property type="entry name" value="Sig_transdc_His_kin-like_C"/>
</dbReference>
<evidence type="ECO:0000313" key="11">
    <source>
        <dbReference type="EMBL" id="PXW99389.1"/>
    </source>
</evidence>
<keyword evidence="9" id="KW-0472">Membrane</keyword>
<keyword evidence="12" id="KW-1185">Reference proteome</keyword>
<sequence>MSTWSAITANLIPHGFCLSWQPGLMVAHIGADAITAAAYSTIPFHLLKLVRERKDLQFSWVFVLFGLFIMACGATHVMSLWTLWFPDYLASAVVKVITALASVGTALVLVPLIPKAIALPGPAQWQAVNDDLRQQVEERSKAEAEVRRLNGELEARVQQRTAELQVANDHLSALHGELEERVRQRTAELRQAQAELIDSARQAGMAEIATNVLHNVGNVLNSVNVSAGVITQQLRQSKLPGLGRAVGLLQEHEGDLAPFLTDTEQGRRLPGYLARLSVVLVDEQRAMGDELGQMGRSIEHIKDIVATQQAYAGGSSSLVATRVEQLIDDALRMNAGALSRHQITVVRQIEPMPELLIDKHKVLQILINLISNAKQAMDTENSRGHCLTLAAHITADQRLCIRVADEGDGISPEHLTRIFAHGFTTRANGHGFGLHSCVVAAREMDGSLVARSDGPGLGATFTLEVPARPSADTPS</sequence>
<dbReference type="Pfam" id="PF02518">
    <property type="entry name" value="HATPase_c"/>
    <property type="match status" value="1"/>
</dbReference>
<evidence type="ECO:0000256" key="7">
    <source>
        <dbReference type="ARBA" id="ARBA00023012"/>
    </source>
</evidence>
<dbReference type="EC" id="2.7.13.3" evidence="2"/>
<dbReference type="PRINTS" id="PR00344">
    <property type="entry name" value="BCTRLSENSOR"/>
</dbReference>
<evidence type="ECO:0000256" key="3">
    <source>
        <dbReference type="ARBA" id="ARBA00022679"/>
    </source>
</evidence>
<dbReference type="GO" id="GO:0000160">
    <property type="term" value="P:phosphorelay signal transduction system"/>
    <property type="evidence" value="ECO:0007669"/>
    <property type="project" value="UniProtKB-KW"/>
</dbReference>
<dbReference type="AlphaFoldDB" id="A0A318HDR3"/>
<dbReference type="OrthoDB" id="149796at2"/>
<name>A0A318HDR3_9BURK</name>
<dbReference type="InterPro" id="IPR003594">
    <property type="entry name" value="HATPase_dom"/>
</dbReference>
<evidence type="ECO:0000256" key="9">
    <source>
        <dbReference type="SAM" id="Phobius"/>
    </source>
</evidence>
<evidence type="ECO:0000313" key="12">
    <source>
        <dbReference type="Proteomes" id="UP000247811"/>
    </source>
</evidence>
<dbReference type="Gene3D" id="1.10.287.130">
    <property type="match status" value="1"/>
</dbReference>
<organism evidence="11 12">
    <name type="scientific">Sphaerotilus hippei</name>
    <dbReference type="NCBI Taxonomy" id="744406"/>
    <lineage>
        <taxon>Bacteria</taxon>
        <taxon>Pseudomonadati</taxon>
        <taxon>Pseudomonadota</taxon>
        <taxon>Betaproteobacteria</taxon>
        <taxon>Burkholderiales</taxon>
        <taxon>Sphaerotilaceae</taxon>
        <taxon>Sphaerotilus</taxon>
    </lineage>
</organism>
<dbReference type="SUPFAM" id="SSF55874">
    <property type="entry name" value="ATPase domain of HSP90 chaperone/DNA topoisomerase II/histidine kinase"/>
    <property type="match status" value="1"/>
</dbReference>
<dbReference type="EMBL" id="QJJS01000001">
    <property type="protein sequence ID" value="PXW99389.1"/>
    <property type="molecule type" value="Genomic_DNA"/>
</dbReference>
<protein>
    <recommendedName>
        <fullName evidence="2">histidine kinase</fullName>
        <ecNumber evidence="2">2.7.13.3</ecNumber>
    </recommendedName>
</protein>
<dbReference type="InterPro" id="IPR058544">
    <property type="entry name" value="ETR1_N"/>
</dbReference>
<dbReference type="Proteomes" id="UP000247811">
    <property type="component" value="Unassembled WGS sequence"/>
</dbReference>
<dbReference type="Pfam" id="PF25487">
    <property type="entry name" value="ETR1_N"/>
    <property type="match status" value="1"/>
</dbReference>
<feature type="transmembrane region" description="Helical" evidence="9">
    <location>
        <begin position="25"/>
        <end position="46"/>
    </location>
</feature>
<feature type="transmembrane region" description="Helical" evidence="9">
    <location>
        <begin position="58"/>
        <end position="82"/>
    </location>
</feature>
<dbReference type="Gene3D" id="3.30.565.10">
    <property type="entry name" value="Histidine kinase-like ATPase, C-terminal domain"/>
    <property type="match status" value="1"/>
</dbReference>
<dbReference type="PANTHER" id="PTHR43065:SF46">
    <property type="entry name" value="C4-DICARBOXYLATE TRANSPORT SENSOR PROTEIN DCTB"/>
    <property type="match status" value="1"/>
</dbReference>
<dbReference type="PANTHER" id="PTHR43065">
    <property type="entry name" value="SENSOR HISTIDINE KINASE"/>
    <property type="match status" value="1"/>
</dbReference>
<dbReference type="GO" id="GO:0004673">
    <property type="term" value="F:protein histidine kinase activity"/>
    <property type="evidence" value="ECO:0007669"/>
    <property type="project" value="UniProtKB-EC"/>
</dbReference>
<reference evidence="11 12" key="1">
    <citation type="submission" date="2018-05" db="EMBL/GenBank/DDBJ databases">
        <title>Genomic Encyclopedia of Type Strains, Phase IV (KMG-IV): sequencing the most valuable type-strain genomes for metagenomic binning, comparative biology and taxonomic classification.</title>
        <authorList>
            <person name="Goeker M."/>
        </authorList>
    </citation>
    <scope>NUCLEOTIDE SEQUENCE [LARGE SCALE GENOMIC DNA]</scope>
    <source>
        <strain evidence="11 12">DSM 566</strain>
    </source>
</reference>
<keyword evidence="9" id="KW-1133">Transmembrane helix</keyword>
<comment type="caution">
    <text evidence="11">The sequence shown here is derived from an EMBL/GenBank/DDBJ whole genome shotgun (WGS) entry which is preliminary data.</text>
</comment>
<dbReference type="InterPro" id="IPR036890">
    <property type="entry name" value="HATPase_C_sf"/>
</dbReference>
<evidence type="ECO:0000256" key="4">
    <source>
        <dbReference type="ARBA" id="ARBA00022741"/>
    </source>
</evidence>
<dbReference type="SMART" id="SM00387">
    <property type="entry name" value="HATPase_c"/>
    <property type="match status" value="1"/>
</dbReference>
<feature type="domain" description="Histidine kinase" evidence="10">
    <location>
        <begin position="289"/>
        <end position="469"/>
    </location>
</feature>